<feature type="region of interest" description="Disordered" evidence="2">
    <location>
        <begin position="1"/>
        <end position="31"/>
    </location>
</feature>
<dbReference type="FunFam" id="1.10.8.350:FF:000001">
    <property type="entry name" value="Lytic murein transglycosylase B"/>
    <property type="match status" value="1"/>
</dbReference>
<dbReference type="GO" id="GO:0008933">
    <property type="term" value="F:peptidoglycan lytic transglycosylase activity"/>
    <property type="evidence" value="ECO:0007669"/>
    <property type="project" value="TreeGrafter"/>
</dbReference>
<evidence type="ECO:0000313" key="4">
    <source>
        <dbReference type="EMBL" id="MBH9552817.1"/>
    </source>
</evidence>
<dbReference type="InterPro" id="IPR043426">
    <property type="entry name" value="MltB-like"/>
</dbReference>
<dbReference type="Pfam" id="PF13406">
    <property type="entry name" value="SLT_2"/>
    <property type="match status" value="1"/>
</dbReference>
<dbReference type="AlphaFoldDB" id="A0A931IU51"/>
<sequence>MAAPGKKKAPRKAPTLTAAAAPVHGSRTGHYEQRRDVRAWAHAQVAGPLNGWTEAEVLAQLGQARYQASVAQLILPPAVGQAKDWGAYRDRFIEPKRLQAGLAFWAQHEAALARAEQQTGVPASVVVGIIGVETFYGQILGRYRVLDALATLAFDFPVGRSNRSGFFRDELSEFLRLSRETGRDPAEFRGSFAGAMGWGQFMPSSWRTYAVDFDGDGQVDLRGSPVDAIGSVAHFLQKHGWQRGLVSHLAWAWPAEAPPDAHALARLLEPDIEPRWSADELQSAGISLPLPTPTPWALVKLDNGGAKPPTYVLGSPNFYVLTRYNRSAYYALAVATLGERIAQLRNAGQPERPSEGSGPVREDPRP</sequence>
<dbReference type="Gene3D" id="1.10.530.10">
    <property type="match status" value="1"/>
</dbReference>
<gene>
    <name evidence="4" type="primary">mltB</name>
    <name evidence="4" type="ORF">I7X43_08115</name>
</gene>
<dbReference type="EMBL" id="JAEDAL010000003">
    <property type="protein sequence ID" value="MBH9552817.1"/>
    <property type="molecule type" value="Genomic_DNA"/>
</dbReference>
<evidence type="ECO:0000259" key="3">
    <source>
        <dbReference type="Pfam" id="PF13406"/>
    </source>
</evidence>
<name>A0A931IU51_9BURK</name>
<feature type="active site" evidence="1">
    <location>
        <position position="133"/>
    </location>
</feature>
<comment type="caution">
    <text evidence="4">The sequence shown here is derived from an EMBL/GenBank/DDBJ whole genome shotgun (WGS) entry which is preliminary data.</text>
</comment>
<feature type="region of interest" description="Disordered" evidence="2">
    <location>
        <begin position="345"/>
        <end position="366"/>
    </location>
</feature>
<feature type="domain" description="Transglycosylase SLT" evidence="3">
    <location>
        <begin position="50"/>
        <end position="338"/>
    </location>
</feature>
<dbReference type="InterPro" id="IPR023346">
    <property type="entry name" value="Lysozyme-like_dom_sf"/>
</dbReference>
<feature type="compositionally biased region" description="Basic residues" evidence="2">
    <location>
        <begin position="1"/>
        <end position="11"/>
    </location>
</feature>
<evidence type="ECO:0000256" key="1">
    <source>
        <dbReference type="PIRSR" id="PIRSR611757-1"/>
    </source>
</evidence>
<dbReference type="InterPro" id="IPR011757">
    <property type="entry name" value="Lytic_transglycosylase_MltB"/>
</dbReference>
<evidence type="ECO:0000256" key="2">
    <source>
        <dbReference type="SAM" id="MobiDB-lite"/>
    </source>
</evidence>
<evidence type="ECO:0000313" key="5">
    <source>
        <dbReference type="Proteomes" id="UP000620139"/>
    </source>
</evidence>
<dbReference type="SUPFAM" id="SSF53955">
    <property type="entry name" value="Lysozyme-like"/>
    <property type="match status" value="1"/>
</dbReference>
<dbReference type="CDD" id="cd13399">
    <property type="entry name" value="Slt35-like"/>
    <property type="match status" value="1"/>
</dbReference>
<keyword evidence="5" id="KW-1185">Reference proteome</keyword>
<dbReference type="Proteomes" id="UP000620139">
    <property type="component" value="Unassembled WGS sequence"/>
</dbReference>
<dbReference type="PANTHER" id="PTHR30163:SF9">
    <property type="entry name" value="MEMBRANE-BOUND LYTIC MUREIN TRANSGLYCOSYLASE B"/>
    <property type="match status" value="1"/>
</dbReference>
<dbReference type="PANTHER" id="PTHR30163">
    <property type="entry name" value="MEMBRANE-BOUND LYTIC MUREIN TRANSGLYCOSYLASE B"/>
    <property type="match status" value="1"/>
</dbReference>
<proteinExistence type="predicted"/>
<dbReference type="InterPro" id="IPR031304">
    <property type="entry name" value="SLT_2"/>
</dbReference>
<protein>
    <submittedName>
        <fullName evidence="4">Lytic murein transglycosylase B</fullName>
    </submittedName>
</protein>
<dbReference type="GO" id="GO:0009253">
    <property type="term" value="P:peptidoglycan catabolic process"/>
    <property type="evidence" value="ECO:0007669"/>
    <property type="project" value="TreeGrafter"/>
</dbReference>
<accession>A0A931IU51</accession>
<organism evidence="4 5">
    <name type="scientific">Inhella gelatinilytica</name>
    <dbReference type="NCBI Taxonomy" id="2795030"/>
    <lineage>
        <taxon>Bacteria</taxon>
        <taxon>Pseudomonadati</taxon>
        <taxon>Pseudomonadota</taxon>
        <taxon>Betaproteobacteria</taxon>
        <taxon>Burkholderiales</taxon>
        <taxon>Sphaerotilaceae</taxon>
        <taxon>Inhella</taxon>
    </lineage>
</organism>
<reference evidence="4" key="1">
    <citation type="submission" date="2020-12" db="EMBL/GenBank/DDBJ databases">
        <title>The genome sequence of Inhella sp. 4Y17.</title>
        <authorList>
            <person name="Liu Y."/>
        </authorList>
    </citation>
    <scope>NUCLEOTIDE SEQUENCE</scope>
    <source>
        <strain evidence="4">4Y10</strain>
    </source>
</reference>
<dbReference type="NCBIfam" id="TIGR02282">
    <property type="entry name" value="MltB"/>
    <property type="match status" value="1"/>
</dbReference>
<dbReference type="Gene3D" id="1.10.8.350">
    <property type="entry name" value="Bacterial muramidase"/>
    <property type="match status" value="1"/>
</dbReference>